<protein>
    <submittedName>
        <fullName evidence="2">Uncharacterized protein</fullName>
    </submittedName>
</protein>
<name>A0AAD1W1D8_PELCU</name>
<feature type="region of interest" description="Disordered" evidence="1">
    <location>
        <begin position="73"/>
        <end position="118"/>
    </location>
</feature>
<evidence type="ECO:0000313" key="3">
    <source>
        <dbReference type="Proteomes" id="UP001295444"/>
    </source>
</evidence>
<feature type="compositionally biased region" description="Basic and acidic residues" evidence="1">
    <location>
        <begin position="85"/>
        <end position="97"/>
    </location>
</feature>
<dbReference type="AlphaFoldDB" id="A0AAD1W1D8"/>
<accession>A0AAD1W1D8</accession>
<reference evidence="2" key="1">
    <citation type="submission" date="2022-03" db="EMBL/GenBank/DDBJ databases">
        <authorList>
            <person name="Alioto T."/>
            <person name="Alioto T."/>
            <person name="Gomez Garrido J."/>
        </authorList>
    </citation>
    <scope>NUCLEOTIDE SEQUENCE</scope>
</reference>
<gene>
    <name evidence="2" type="ORF">PECUL_23A007173</name>
</gene>
<evidence type="ECO:0000256" key="1">
    <source>
        <dbReference type="SAM" id="MobiDB-lite"/>
    </source>
</evidence>
<sequence length="118" mass="13452">MGTIPRGRYPDTPFSVLIEKRKLAPIARKLREANIHYIWGMERYIPTEIRGESRTIISEDDLELFLQFAGLSDMPQQGISPPPTKKPEESESIDKCRHSMPPNNKAKRLTPLPRVTGP</sequence>
<keyword evidence="3" id="KW-1185">Reference proteome</keyword>
<organism evidence="2 3">
    <name type="scientific">Pelobates cultripes</name>
    <name type="common">Western spadefoot toad</name>
    <dbReference type="NCBI Taxonomy" id="61616"/>
    <lineage>
        <taxon>Eukaryota</taxon>
        <taxon>Metazoa</taxon>
        <taxon>Chordata</taxon>
        <taxon>Craniata</taxon>
        <taxon>Vertebrata</taxon>
        <taxon>Euteleostomi</taxon>
        <taxon>Amphibia</taxon>
        <taxon>Batrachia</taxon>
        <taxon>Anura</taxon>
        <taxon>Pelobatoidea</taxon>
        <taxon>Pelobatidae</taxon>
        <taxon>Pelobates</taxon>
    </lineage>
</organism>
<evidence type="ECO:0000313" key="2">
    <source>
        <dbReference type="EMBL" id="CAH2276709.1"/>
    </source>
</evidence>
<dbReference type="Proteomes" id="UP001295444">
    <property type="component" value="Chromosome 03"/>
</dbReference>
<dbReference type="EMBL" id="OW240914">
    <property type="protein sequence ID" value="CAH2276709.1"/>
    <property type="molecule type" value="Genomic_DNA"/>
</dbReference>
<proteinExistence type="predicted"/>